<dbReference type="InterPro" id="IPR016579">
    <property type="entry name" value="Synaptogyrin"/>
</dbReference>
<evidence type="ECO:0000256" key="4">
    <source>
        <dbReference type="ARBA" id="ARBA00022989"/>
    </source>
</evidence>
<evidence type="ECO:0000259" key="8">
    <source>
        <dbReference type="PROSITE" id="PS51225"/>
    </source>
</evidence>
<keyword evidence="10" id="KW-1185">Reference proteome</keyword>
<accession>A0AAE1Z7K9</accession>
<feature type="compositionally biased region" description="Gly residues" evidence="7">
    <location>
        <begin position="230"/>
        <end position="242"/>
    </location>
</feature>
<evidence type="ECO:0000256" key="2">
    <source>
        <dbReference type="ARBA" id="ARBA00010252"/>
    </source>
</evidence>
<reference evidence="9" key="1">
    <citation type="submission" date="2022-04" db="EMBL/GenBank/DDBJ databases">
        <authorList>
            <person name="Xu L."/>
            <person name="Lv Z."/>
        </authorList>
    </citation>
    <scope>NUCLEOTIDE SEQUENCE</scope>
    <source>
        <strain evidence="9">LV_2022a</strain>
    </source>
</reference>
<evidence type="ECO:0000256" key="1">
    <source>
        <dbReference type="ARBA" id="ARBA00004141"/>
    </source>
</evidence>
<feature type="compositionally biased region" description="Low complexity" evidence="7">
    <location>
        <begin position="213"/>
        <end position="229"/>
    </location>
</feature>
<feature type="region of interest" description="Disordered" evidence="7">
    <location>
        <begin position="184"/>
        <end position="242"/>
    </location>
</feature>
<dbReference type="PANTHER" id="PTHR10838:SF20">
    <property type="entry name" value="SYNAPTOGYRIN"/>
    <property type="match status" value="1"/>
</dbReference>
<evidence type="ECO:0000313" key="9">
    <source>
        <dbReference type="EMBL" id="KAK4468570.1"/>
    </source>
</evidence>
<evidence type="ECO:0000256" key="3">
    <source>
        <dbReference type="ARBA" id="ARBA00022692"/>
    </source>
</evidence>
<evidence type="ECO:0000256" key="6">
    <source>
        <dbReference type="PIRNR" id="PIRNR011282"/>
    </source>
</evidence>
<dbReference type="GO" id="GO:0030672">
    <property type="term" value="C:synaptic vesicle membrane"/>
    <property type="evidence" value="ECO:0007669"/>
    <property type="project" value="TreeGrafter"/>
</dbReference>
<feature type="transmembrane region" description="Helical" evidence="6">
    <location>
        <begin position="66"/>
        <end position="88"/>
    </location>
</feature>
<dbReference type="Proteomes" id="UP001292079">
    <property type="component" value="Unassembled WGS sequence"/>
</dbReference>
<name>A0AAE1Z7K9_SCHME</name>
<dbReference type="AlphaFoldDB" id="A0AAE1Z7K9"/>
<comment type="caution">
    <text evidence="9">The sequence shown here is derived from an EMBL/GenBank/DDBJ whole genome shotgun (WGS) entry which is preliminary data.</text>
</comment>
<dbReference type="Pfam" id="PF01284">
    <property type="entry name" value="MARVEL"/>
    <property type="match status" value="1"/>
</dbReference>
<dbReference type="InterPro" id="IPR008253">
    <property type="entry name" value="Marvel"/>
</dbReference>
<proteinExistence type="inferred from homology"/>
<keyword evidence="5 6" id="KW-0472">Membrane</keyword>
<dbReference type="PANTHER" id="PTHR10838">
    <property type="entry name" value="SYNAPTOGYRIN"/>
    <property type="match status" value="1"/>
</dbReference>
<evidence type="ECO:0000256" key="7">
    <source>
        <dbReference type="SAM" id="MobiDB-lite"/>
    </source>
</evidence>
<reference evidence="9" key="2">
    <citation type="journal article" date="2023" name="Infect Dis Poverty">
        <title>Chromosome-scale genome of the human blood fluke Schistosoma mekongi and its implications for public health.</title>
        <authorList>
            <person name="Zhou M."/>
            <person name="Xu L."/>
            <person name="Xu D."/>
            <person name="Chen W."/>
            <person name="Khan J."/>
            <person name="Hu Y."/>
            <person name="Huang H."/>
            <person name="Wei H."/>
            <person name="Zhang Y."/>
            <person name="Chusongsang P."/>
            <person name="Tanasarnprasert K."/>
            <person name="Hu X."/>
            <person name="Limpanont Y."/>
            <person name="Lv Z."/>
        </authorList>
    </citation>
    <scope>NUCLEOTIDE SEQUENCE</scope>
    <source>
        <strain evidence="9">LV_2022a</strain>
    </source>
</reference>
<keyword evidence="3 6" id="KW-0812">Transmembrane</keyword>
<dbReference type="PROSITE" id="PS51225">
    <property type="entry name" value="MARVEL"/>
    <property type="match status" value="1"/>
</dbReference>
<organism evidence="9 10">
    <name type="scientific">Schistosoma mekongi</name>
    <name type="common">Parasitic worm</name>
    <dbReference type="NCBI Taxonomy" id="38744"/>
    <lineage>
        <taxon>Eukaryota</taxon>
        <taxon>Metazoa</taxon>
        <taxon>Spiralia</taxon>
        <taxon>Lophotrochozoa</taxon>
        <taxon>Platyhelminthes</taxon>
        <taxon>Trematoda</taxon>
        <taxon>Digenea</taxon>
        <taxon>Strigeidida</taxon>
        <taxon>Schistosomatoidea</taxon>
        <taxon>Schistosomatidae</taxon>
        <taxon>Schistosoma</taxon>
    </lineage>
</organism>
<evidence type="ECO:0000313" key="10">
    <source>
        <dbReference type="Proteomes" id="UP001292079"/>
    </source>
</evidence>
<feature type="transmembrane region" description="Helical" evidence="6">
    <location>
        <begin position="100"/>
        <end position="124"/>
    </location>
</feature>
<gene>
    <name evidence="9" type="ORF">MN116_007764</name>
</gene>
<evidence type="ECO:0000256" key="5">
    <source>
        <dbReference type="ARBA" id="ARBA00023136"/>
    </source>
</evidence>
<feature type="domain" description="MARVEL" evidence="8">
    <location>
        <begin position="21"/>
        <end position="173"/>
    </location>
</feature>
<dbReference type="EMBL" id="JALJAT010000006">
    <property type="protein sequence ID" value="KAK4468570.1"/>
    <property type="molecule type" value="Genomic_DNA"/>
</dbReference>
<dbReference type="GO" id="GO:0031594">
    <property type="term" value="C:neuromuscular junction"/>
    <property type="evidence" value="ECO:0007669"/>
    <property type="project" value="TreeGrafter"/>
</dbReference>
<comment type="similarity">
    <text evidence="2 6">Belongs to the synaptogyrin family.</text>
</comment>
<comment type="subcellular location">
    <subcellularLocation>
        <location evidence="1 6">Membrane</location>
        <topology evidence="1 6">Multi-pass membrane protein</topology>
    </subcellularLocation>
</comment>
<feature type="transmembrane region" description="Helical" evidence="6">
    <location>
        <begin position="150"/>
        <end position="169"/>
    </location>
</feature>
<dbReference type="PIRSF" id="PIRSF011282">
    <property type="entry name" value="Synaptogyrin"/>
    <property type="match status" value="1"/>
</dbReference>
<sequence length="242" mass="26118">MNPANLLSAAKSGTTTSILEFIRKPAIILRLISILASVIAFGSITSGCHTHNGVCIFGATSSACNFPVATGVFAFLGGILFLVSDFMFNSISNLKRRRHVIIGDLAFSGLWTFLWFVSFCLLANKWTNTSDEWLGQHKVEGWQESNARSAIVFSFLSIAIWSGITFFALQRFRLGQAGLNADEGLGEPGSTMDPNISAPGQSYPGMMSDPMSQQQQQQQPYGGNIQQPPVGGGGGQYYGPTY</sequence>
<keyword evidence="4 6" id="KW-1133">Transmembrane helix</keyword>
<protein>
    <recommendedName>
        <fullName evidence="6">Synaptogyrin</fullName>
    </recommendedName>
</protein>
<feature type="transmembrane region" description="Helical" evidence="6">
    <location>
        <begin position="27"/>
        <end position="46"/>
    </location>
</feature>